<dbReference type="Pfam" id="PF09278">
    <property type="entry name" value="MerR-DNA-bind"/>
    <property type="match status" value="1"/>
</dbReference>
<dbReference type="InterPro" id="IPR015358">
    <property type="entry name" value="Tscrpt_reg_MerR_DNA-bd"/>
</dbReference>
<evidence type="ECO:0000259" key="5">
    <source>
        <dbReference type="PROSITE" id="PS50937"/>
    </source>
</evidence>
<reference evidence="9 10" key="2">
    <citation type="submission" date="2016-11" db="EMBL/GenBank/DDBJ databases">
        <authorList>
            <person name="Jaros S."/>
            <person name="Januszkiewicz K."/>
            <person name="Wedrychowicz H."/>
        </authorList>
    </citation>
    <scope>NUCLEOTIDE SEQUENCE [LARGE SCALE GENOMIC DNA]</scope>
    <source>
        <strain evidence="9 10">ACAM 239</strain>
    </source>
</reference>
<keyword evidence="4" id="KW-0175">Coiled coil</keyword>
<dbReference type="InterPro" id="IPR047057">
    <property type="entry name" value="MerR_fam"/>
</dbReference>
<dbReference type="Proteomes" id="UP000199493">
    <property type="component" value="Unassembled WGS sequence"/>
</dbReference>
<dbReference type="Pfam" id="PF00376">
    <property type="entry name" value="MerR"/>
    <property type="match status" value="1"/>
</dbReference>
<dbReference type="GO" id="GO:0046872">
    <property type="term" value="F:metal ion binding"/>
    <property type="evidence" value="ECO:0007669"/>
    <property type="project" value="InterPro"/>
</dbReference>
<accession>A0A1H8JXS4</accession>
<evidence type="ECO:0000256" key="2">
    <source>
        <dbReference type="ARBA" id="ARBA00023125"/>
    </source>
</evidence>
<keyword evidence="12" id="KW-1185">Reference proteome</keyword>
<evidence type="ECO:0000313" key="11">
    <source>
        <dbReference type="Proteomes" id="UP000199493"/>
    </source>
</evidence>
<dbReference type="GO" id="GO:0003677">
    <property type="term" value="F:DNA binding"/>
    <property type="evidence" value="ECO:0007669"/>
    <property type="project" value="UniProtKB-KW"/>
</dbReference>
<dbReference type="GO" id="GO:0003700">
    <property type="term" value="F:DNA-binding transcription factor activity"/>
    <property type="evidence" value="ECO:0007669"/>
    <property type="project" value="InterPro"/>
</dbReference>
<feature type="coiled-coil region" evidence="4">
    <location>
        <begin position="82"/>
        <end position="112"/>
    </location>
</feature>
<dbReference type="AlphaFoldDB" id="A0A1N6I8N6"/>
<dbReference type="Gene3D" id="1.10.1660.10">
    <property type="match status" value="1"/>
</dbReference>
<proteinExistence type="predicted"/>
<dbReference type="InterPro" id="IPR000551">
    <property type="entry name" value="MerR-type_HTH_dom"/>
</dbReference>
<evidence type="ECO:0000256" key="4">
    <source>
        <dbReference type="SAM" id="Coils"/>
    </source>
</evidence>
<dbReference type="Proteomes" id="UP000501053">
    <property type="component" value="Chromosome"/>
</dbReference>
<dbReference type="Proteomes" id="UP000503197">
    <property type="component" value="Chromosome"/>
</dbReference>
<dbReference type="RefSeq" id="WP_170968092.1">
    <property type="nucleotide sequence ID" value="NZ_AP022821.1"/>
</dbReference>
<gene>
    <name evidence="7" type="ORF">HMEPL2_33250</name>
    <name evidence="6" type="ORF">HMSLTHF_07580</name>
    <name evidence="8" type="ORF">SAMN04490369_102727</name>
    <name evidence="9" type="ORF">SAMN05878438_0383</name>
</gene>
<reference evidence="8 11" key="1">
    <citation type="submission" date="2016-10" db="EMBL/GenBank/DDBJ databases">
        <authorList>
            <person name="de Groot N.N."/>
        </authorList>
    </citation>
    <scope>NUCLEOTIDE SEQUENCE [LARGE SCALE GENOMIC DNA]</scope>
    <source>
        <strain evidence="8 11">558</strain>
    </source>
</reference>
<dbReference type="PANTHER" id="PTHR30204">
    <property type="entry name" value="REDOX-CYCLING DRUG-SENSING TRANSCRIPTIONAL ACTIVATOR SOXR"/>
    <property type="match status" value="1"/>
</dbReference>
<dbReference type="EMBL" id="FSQX01000001">
    <property type="protein sequence ID" value="SIN61068.1"/>
    <property type="molecule type" value="Genomic_DNA"/>
</dbReference>
<dbReference type="PROSITE" id="PS00552">
    <property type="entry name" value="HTH_MERR_1"/>
    <property type="match status" value="1"/>
</dbReference>
<evidence type="ECO:0000313" key="9">
    <source>
        <dbReference type="EMBL" id="SIN61068.1"/>
    </source>
</evidence>
<protein>
    <submittedName>
        <fullName evidence="9">Cd(II)/Pb(II)-responsive transcriptional regulator</fullName>
    </submittedName>
</protein>
<accession>A0A1N6I8N6</accession>
<dbReference type="Proteomes" id="UP000185024">
    <property type="component" value="Unassembled WGS sequence"/>
</dbReference>
<dbReference type="InterPro" id="IPR009061">
    <property type="entry name" value="DNA-bd_dom_put_sf"/>
</dbReference>
<sequence length="136" mass="15542">MIKIGELSKVTGCSVQTIRHYEKEQLIASAERSEGNFRLYDEVAVEQLLFIKHCRSLDLSLPEIRQLLGLSRSPGAQCDDVNRMMDRHIEQVEARIQELTKLNEQLRMLRRSCSNRRTVEQCGILRNLSATPVSSG</sequence>
<dbReference type="PROSITE" id="PS50937">
    <property type="entry name" value="HTH_MERR_2"/>
    <property type="match status" value="1"/>
</dbReference>
<dbReference type="InterPro" id="IPR011791">
    <property type="entry name" value="CadR-PbrR"/>
</dbReference>
<dbReference type="STRING" id="77097.SAMN04490369_102727"/>
<dbReference type="GeneID" id="97276143"/>
<evidence type="ECO:0000256" key="1">
    <source>
        <dbReference type="ARBA" id="ARBA00023015"/>
    </source>
</evidence>
<dbReference type="EMBL" id="AP022869">
    <property type="protein sequence ID" value="BCB72974.1"/>
    <property type="molecule type" value="Genomic_DNA"/>
</dbReference>
<name>A0A1N6I8N6_9GAMM</name>
<evidence type="ECO:0000313" key="8">
    <source>
        <dbReference type="EMBL" id="SEN85401.1"/>
    </source>
</evidence>
<keyword evidence="1" id="KW-0805">Transcription regulation</keyword>
<evidence type="ECO:0000313" key="10">
    <source>
        <dbReference type="Proteomes" id="UP000185024"/>
    </source>
</evidence>
<dbReference type="EMBL" id="FODB01000027">
    <property type="protein sequence ID" value="SEN85401.1"/>
    <property type="molecule type" value="Genomic_DNA"/>
</dbReference>
<evidence type="ECO:0000313" key="7">
    <source>
        <dbReference type="EMBL" id="BCB72974.1"/>
    </source>
</evidence>
<dbReference type="PRINTS" id="PR00040">
    <property type="entry name" value="HTHMERR"/>
</dbReference>
<dbReference type="EMBL" id="AP022821">
    <property type="protein sequence ID" value="BCA90983.1"/>
    <property type="molecule type" value="Genomic_DNA"/>
</dbReference>
<keyword evidence="3" id="KW-0804">Transcription</keyword>
<dbReference type="CDD" id="cd04784">
    <property type="entry name" value="HTH_CadR-PbrR"/>
    <property type="match status" value="1"/>
</dbReference>
<dbReference type="GO" id="GO:0045893">
    <property type="term" value="P:positive regulation of DNA-templated transcription"/>
    <property type="evidence" value="ECO:0007669"/>
    <property type="project" value="InterPro"/>
</dbReference>
<evidence type="ECO:0000313" key="6">
    <source>
        <dbReference type="EMBL" id="BCA90983.1"/>
    </source>
</evidence>
<feature type="domain" description="HTH merR-type" evidence="5">
    <location>
        <begin position="1"/>
        <end position="70"/>
    </location>
</feature>
<dbReference type="PANTHER" id="PTHR30204:SF92">
    <property type="entry name" value="HTH-TYPE TRANSCRIPTIONAL REGULATOR ZNTR"/>
    <property type="match status" value="1"/>
</dbReference>
<keyword evidence="2" id="KW-0238">DNA-binding</keyword>
<evidence type="ECO:0000313" key="13">
    <source>
        <dbReference type="Proteomes" id="UP000503197"/>
    </source>
</evidence>
<reference evidence="7 12" key="4">
    <citation type="submission" date="2020-03" db="EMBL/GenBank/DDBJ databases">
        <title>Complete Genome Sequence of Halomonas meridiana strain Eplume2, isolated from hydrothermal-plume in the north east Pacific Ocean.</title>
        <authorList>
            <person name="Kurihara Y."/>
            <person name="Kawai S."/>
            <person name="Sakai A."/>
            <person name="Galipon J."/>
            <person name="Arakawa K."/>
        </authorList>
    </citation>
    <scope>NUCLEOTIDE SEQUENCE [LARGE SCALE GENOMIC DNA]</scope>
    <source>
        <strain evidence="7 12">Eplume2</strain>
    </source>
</reference>
<reference evidence="6 13" key="3">
    <citation type="submission" date="2020-02" db="EMBL/GenBank/DDBJ databases">
        <title>Complete Genome Sequence of Halomonas meridiana strain BAA-801, Isolated from Deep Sea Thermal Vent.</title>
        <authorList>
            <person name="Takahashi Y."/>
            <person name="Takahashi H."/>
            <person name="Galipon J."/>
            <person name="Arakawa K."/>
        </authorList>
    </citation>
    <scope>NUCLEOTIDE SEQUENCE [LARGE SCALE GENOMIC DNA]</scope>
    <source>
        <strain evidence="6 13">Slthf1</strain>
    </source>
</reference>
<dbReference type="NCBIfam" id="TIGR02047">
    <property type="entry name" value="CadR-PbrR"/>
    <property type="match status" value="1"/>
</dbReference>
<dbReference type="SMART" id="SM00422">
    <property type="entry name" value="HTH_MERR"/>
    <property type="match status" value="1"/>
</dbReference>
<organism evidence="9 10">
    <name type="scientific">Vreelandella aquamarina</name>
    <dbReference type="NCBI Taxonomy" id="77097"/>
    <lineage>
        <taxon>Bacteria</taxon>
        <taxon>Pseudomonadati</taxon>
        <taxon>Pseudomonadota</taxon>
        <taxon>Gammaproteobacteria</taxon>
        <taxon>Oceanospirillales</taxon>
        <taxon>Halomonadaceae</taxon>
        <taxon>Vreelandella</taxon>
    </lineage>
</organism>
<dbReference type="SUPFAM" id="SSF46955">
    <property type="entry name" value="Putative DNA-binding domain"/>
    <property type="match status" value="1"/>
</dbReference>
<evidence type="ECO:0000313" key="12">
    <source>
        <dbReference type="Proteomes" id="UP000501053"/>
    </source>
</evidence>
<evidence type="ECO:0000256" key="3">
    <source>
        <dbReference type="ARBA" id="ARBA00023163"/>
    </source>
</evidence>